<evidence type="ECO:0000259" key="5">
    <source>
        <dbReference type="PROSITE" id="PS50023"/>
    </source>
</evidence>
<keyword evidence="3 4" id="KW-0440">LIM domain</keyword>
<protein>
    <recommendedName>
        <fullName evidence="5">LIM zinc-binding domain-containing protein</fullName>
    </recommendedName>
</protein>
<dbReference type="AlphaFoldDB" id="A0A420SNC4"/>
<dbReference type="GO" id="GO:0003779">
    <property type="term" value="F:actin binding"/>
    <property type="evidence" value="ECO:0007669"/>
    <property type="project" value="TreeGrafter"/>
</dbReference>
<evidence type="ECO:0000313" key="7">
    <source>
        <dbReference type="Proteomes" id="UP000283569"/>
    </source>
</evidence>
<dbReference type="GO" id="GO:0046872">
    <property type="term" value="F:metal ion binding"/>
    <property type="evidence" value="ECO:0007669"/>
    <property type="project" value="UniProtKB-KW"/>
</dbReference>
<dbReference type="GO" id="GO:0001725">
    <property type="term" value="C:stress fiber"/>
    <property type="evidence" value="ECO:0007669"/>
    <property type="project" value="TreeGrafter"/>
</dbReference>
<dbReference type="InterPro" id="IPR001781">
    <property type="entry name" value="Znf_LIM"/>
</dbReference>
<keyword evidence="2 4" id="KW-0862">Zinc</keyword>
<dbReference type="Pfam" id="PF00412">
    <property type="entry name" value="LIM"/>
    <property type="match status" value="2"/>
</dbReference>
<gene>
    <name evidence="6" type="ORF">BFJ72_g11325</name>
</gene>
<dbReference type="Gene3D" id="2.10.110.10">
    <property type="entry name" value="Cysteine Rich Protein"/>
    <property type="match status" value="2"/>
</dbReference>
<dbReference type="SUPFAM" id="SSF57716">
    <property type="entry name" value="Glucocorticoid receptor-like (DNA-binding domain)"/>
    <property type="match status" value="3"/>
</dbReference>
<dbReference type="GO" id="GO:0030036">
    <property type="term" value="P:actin cytoskeleton organization"/>
    <property type="evidence" value="ECO:0007669"/>
    <property type="project" value="TreeGrafter"/>
</dbReference>
<dbReference type="GO" id="GO:0031941">
    <property type="term" value="C:filamentous actin"/>
    <property type="evidence" value="ECO:0007669"/>
    <property type="project" value="TreeGrafter"/>
</dbReference>
<dbReference type="InterPro" id="IPR050604">
    <property type="entry name" value="PDZ-LIM_domain"/>
</dbReference>
<dbReference type="PANTHER" id="PTHR24214">
    <property type="entry name" value="PDZ AND LIM DOMAIN PROTEIN ZASP"/>
    <property type="match status" value="1"/>
</dbReference>
<dbReference type="SMART" id="SM00132">
    <property type="entry name" value="LIM"/>
    <property type="match status" value="2"/>
</dbReference>
<dbReference type="GO" id="GO:0051371">
    <property type="term" value="F:muscle alpha-actinin binding"/>
    <property type="evidence" value="ECO:0007669"/>
    <property type="project" value="TreeGrafter"/>
</dbReference>
<evidence type="ECO:0000313" key="6">
    <source>
        <dbReference type="EMBL" id="RKL30760.1"/>
    </source>
</evidence>
<feature type="domain" description="LIM zinc-binding" evidence="5">
    <location>
        <begin position="391"/>
        <end position="455"/>
    </location>
</feature>
<organism evidence="6 7">
    <name type="scientific">Gibberella intermedia</name>
    <name type="common">Bulb rot disease fungus</name>
    <name type="synonym">Fusarium proliferatum</name>
    <dbReference type="NCBI Taxonomy" id="948311"/>
    <lineage>
        <taxon>Eukaryota</taxon>
        <taxon>Fungi</taxon>
        <taxon>Dikarya</taxon>
        <taxon>Ascomycota</taxon>
        <taxon>Pezizomycotina</taxon>
        <taxon>Sordariomycetes</taxon>
        <taxon>Hypocreomycetidae</taxon>
        <taxon>Hypocreales</taxon>
        <taxon>Nectriaceae</taxon>
        <taxon>Fusarium</taxon>
        <taxon>Fusarium fujikuroi species complex</taxon>
    </lineage>
</organism>
<comment type="caution">
    <text evidence="6">The sequence shown here is derived from an EMBL/GenBank/DDBJ whole genome shotgun (WGS) entry which is preliminary data.</text>
</comment>
<dbReference type="PANTHER" id="PTHR24214:SF38">
    <property type="entry name" value="PDZ AND LIM DOMAIN PROTEIN ZASP-RELATED"/>
    <property type="match status" value="1"/>
</dbReference>
<evidence type="ECO:0000256" key="1">
    <source>
        <dbReference type="ARBA" id="ARBA00022723"/>
    </source>
</evidence>
<accession>A0A420SNC4</accession>
<dbReference type="PROSITE" id="PS00478">
    <property type="entry name" value="LIM_DOMAIN_1"/>
    <property type="match status" value="2"/>
</dbReference>
<evidence type="ECO:0000256" key="2">
    <source>
        <dbReference type="ARBA" id="ARBA00022833"/>
    </source>
</evidence>
<dbReference type="EMBL" id="MRDB01000050">
    <property type="protein sequence ID" value="RKL30760.1"/>
    <property type="molecule type" value="Genomic_DNA"/>
</dbReference>
<name>A0A420SNC4_GIBIN</name>
<dbReference type="GO" id="GO:0030695">
    <property type="term" value="F:GTPase regulator activity"/>
    <property type="evidence" value="ECO:0007669"/>
    <property type="project" value="UniProtKB-ARBA"/>
</dbReference>
<sequence>MPIIDINTILDPPMELAEKVKQTLNAMSPRPSDDIRNKHRWYQYTVQNATQFDIRLEDSYFNSGKYLVAPNPMGPYGQMTFTAYNDRFGASTGLSFSAHLDETHRSYFTIVGLTATCLSTCKKLHDLAGEYQDVPAVIAMICSESTIISIGLSELQMKILRRDDLAQAWASKTEIWMAFETALTGCMVVFSCLEAETRSLRSKNPGIWARIKFIWNQDRLKELLGALRGQQSSITFLLNLLELETLSNIQKDIRTNAPRIKAAASHALSLRSCNPSVKMDVESIFDNHATTLSYFQVEAVSYIAPSELEFTFDDDVVNSQAYRRVFIKARSEIQQLRLQEVDSDAVNMEEVYQDSVDSQKDDGLLARSPLRGEGVVSQSKRVISLPFEFASTCSGCSKTIIGPQVTALGQKWHATCFTCSDCGVTLQSDYFLSEEENAIQPKPLCEQDYLRRRDIQCFKCQETIIGDFIEAFDRQYHTHHFTCDKCEIMFTKKSDWHQQDGGIYCMLHFCRDIAYYCDGCKFPIMEGCHVSDQQGRTWHSPCLRLSSSWGLILPVSSNGRRYLDFIQDESQTRLSSFCQQLHDVRTNDIYLCCSNFTTGFRNSVAYSLHLWRQKPREESYESWRVVLSMLARLFRATTKAMNNRGRNSELMYFTSTFQGRVKDYKEGRQPSAQVVGLQVSELLKPLLELSFQGCLQDHCNSWDVGNEDLDKIINCLGAVGLDELDDRYNQQPTGPAEESWTFVDNFQCITQQRAFEHPPPGRKLLMHRCSDFSCQENCQADGVDECEVNRLGEGLDVTTCDKLALNRIWGCWYDS</sequence>
<evidence type="ECO:0000256" key="3">
    <source>
        <dbReference type="ARBA" id="ARBA00023038"/>
    </source>
</evidence>
<reference evidence="6 7" key="1">
    <citation type="journal article" date="2018" name="Sci. Rep.">
        <title>Characterisation of pathogen-specific regions and novel effector candidates in Fusarium oxysporum f. sp. cepae.</title>
        <authorList>
            <person name="Armitage A.D."/>
            <person name="Taylor A."/>
            <person name="Sobczyk M.K."/>
            <person name="Baxter L."/>
            <person name="Greenfield B.P."/>
            <person name="Bates H.J."/>
            <person name="Wilson F."/>
            <person name="Jackson A.C."/>
            <person name="Ott S."/>
            <person name="Harrison R.J."/>
            <person name="Clarkson J.P."/>
        </authorList>
    </citation>
    <scope>NUCLEOTIDE SEQUENCE [LARGE SCALE GENOMIC DNA]</scope>
    <source>
        <strain evidence="6 7">Fp_A8</strain>
    </source>
</reference>
<dbReference type="Proteomes" id="UP000283569">
    <property type="component" value="Unassembled WGS sequence"/>
</dbReference>
<proteinExistence type="predicted"/>
<keyword evidence="1 4" id="KW-0479">Metal-binding</keyword>
<evidence type="ECO:0000256" key="4">
    <source>
        <dbReference type="PROSITE-ProRule" id="PRU00125"/>
    </source>
</evidence>
<dbReference type="PROSITE" id="PS50023">
    <property type="entry name" value="LIM_DOMAIN_2"/>
    <property type="match status" value="1"/>
</dbReference>